<keyword evidence="2" id="KW-0479">Metal-binding</keyword>
<dbReference type="InterPro" id="IPR013083">
    <property type="entry name" value="Znf_RING/FYVE/PHD"/>
</dbReference>
<keyword evidence="3 6" id="KW-0863">Zinc-finger</keyword>
<comment type="caution">
    <text evidence="9">The sequence shown here is derived from an EMBL/GenBank/DDBJ whole genome shotgun (WGS) entry which is preliminary data.</text>
</comment>
<dbReference type="EMBL" id="MNCJ02000326">
    <property type="protein sequence ID" value="KAF5780850.1"/>
    <property type="molecule type" value="Genomic_DNA"/>
</dbReference>
<dbReference type="InterPro" id="IPR000182">
    <property type="entry name" value="GNAT_dom"/>
</dbReference>
<dbReference type="GO" id="GO:0005634">
    <property type="term" value="C:nucleus"/>
    <property type="evidence" value="ECO:0007669"/>
    <property type="project" value="UniProtKB-SubCell"/>
</dbReference>
<dbReference type="SUPFAM" id="SSF57903">
    <property type="entry name" value="FYVE/PHD zinc finger"/>
    <property type="match status" value="1"/>
</dbReference>
<evidence type="ECO:0000313" key="10">
    <source>
        <dbReference type="Proteomes" id="UP000215914"/>
    </source>
</evidence>
<dbReference type="EC" id="2.3.1.48" evidence="9"/>
<dbReference type="OrthoDB" id="429143at2759"/>
<proteinExistence type="predicted"/>
<dbReference type="PROSITE" id="PS50016">
    <property type="entry name" value="ZF_PHD_2"/>
    <property type="match status" value="1"/>
</dbReference>
<dbReference type="Pfam" id="PF16135">
    <property type="entry name" value="TDBD"/>
    <property type="match status" value="1"/>
</dbReference>
<keyword evidence="9" id="KW-0012">Acyltransferase</keyword>
<dbReference type="Gene3D" id="3.40.630.30">
    <property type="match status" value="1"/>
</dbReference>
<evidence type="ECO:0000259" key="8">
    <source>
        <dbReference type="PROSITE" id="PS51186"/>
    </source>
</evidence>
<dbReference type="CDD" id="cd04301">
    <property type="entry name" value="NAT_SF"/>
    <property type="match status" value="1"/>
</dbReference>
<dbReference type="GO" id="GO:0008270">
    <property type="term" value="F:zinc ion binding"/>
    <property type="evidence" value="ECO:0007669"/>
    <property type="project" value="UniProtKB-KW"/>
</dbReference>
<feature type="domain" description="PHD-type" evidence="7">
    <location>
        <begin position="512"/>
        <end position="557"/>
    </location>
</feature>
<evidence type="ECO:0000313" key="9">
    <source>
        <dbReference type="EMBL" id="KAF5780850.1"/>
    </source>
</evidence>
<evidence type="ECO:0000256" key="1">
    <source>
        <dbReference type="ARBA" id="ARBA00004123"/>
    </source>
</evidence>
<dbReference type="PANTHER" id="PTHR46508">
    <property type="entry name" value="PHD FINGER FAMILY PROTEIN"/>
    <property type="match status" value="1"/>
</dbReference>
<dbReference type="GO" id="GO:0061733">
    <property type="term" value="F:protein-lysine-acetyltransferase activity"/>
    <property type="evidence" value="ECO:0007669"/>
    <property type="project" value="UniProtKB-EC"/>
</dbReference>
<keyword evidence="5" id="KW-0539">Nucleus</keyword>
<dbReference type="InterPro" id="IPR032308">
    <property type="entry name" value="TDBD"/>
</dbReference>
<protein>
    <submittedName>
        <fullName evidence="9">Histone acetyltransferase chromatin regulator PHD family</fullName>
        <ecNumber evidence="9">2.3.1.48</ecNumber>
    </submittedName>
</protein>
<dbReference type="PROSITE" id="PS51186">
    <property type="entry name" value="GNAT"/>
    <property type="match status" value="1"/>
</dbReference>
<evidence type="ECO:0000259" key="7">
    <source>
        <dbReference type="PROSITE" id="PS50016"/>
    </source>
</evidence>
<dbReference type="InterPro" id="IPR016181">
    <property type="entry name" value="Acyl_CoA_acyltransferase"/>
</dbReference>
<feature type="domain" description="N-acetyltransferase" evidence="8">
    <location>
        <begin position="666"/>
        <end position="812"/>
    </location>
</feature>
<dbReference type="SMART" id="SM00249">
    <property type="entry name" value="PHD"/>
    <property type="match status" value="2"/>
</dbReference>
<keyword evidence="10" id="KW-1185">Reference proteome</keyword>
<comment type="subcellular location">
    <subcellularLocation>
        <location evidence="1">Nucleus</location>
    </subcellularLocation>
</comment>
<keyword evidence="4" id="KW-0862">Zinc</keyword>
<dbReference type="Gramene" id="mRNA:HanXRQr2_Chr11g0476651">
    <property type="protein sequence ID" value="mRNA:HanXRQr2_Chr11g0476651"/>
    <property type="gene ID" value="HanXRQr2_Chr11g0476651"/>
</dbReference>
<dbReference type="Gene3D" id="3.30.40.10">
    <property type="entry name" value="Zinc/RING finger domain, C3HC4 (zinc finger)"/>
    <property type="match status" value="1"/>
</dbReference>
<dbReference type="AlphaFoldDB" id="A0A9K3HM91"/>
<dbReference type="Pfam" id="PF00628">
    <property type="entry name" value="PHD"/>
    <property type="match status" value="1"/>
</dbReference>
<keyword evidence="9" id="KW-0808">Transferase</keyword>
<evidence type="ECO:0000256" key="3">
    <source>
        <dbReference type="ARBA" id="ARBA00022771"/>
    </source>
</evidence>
<accession>A0A9K3HM91</accession>
<dbReference type="Proteomes" id="UP000215914">
    <property type="component" value="Unassembled WGS sequence"/>
</dbReference>
<name>A0A9K3HM91_HELAN</name>
<dbReference type="InterPro" id="IPR011011">
    <property type="entry name" value="Znf_FYVE_PHD"/>
</dbReference>
<dbReference type="Pfam" id="PF23209">
    <property type="entry name" value="IDM1_C"/>
    <property type="match status" value="1"/>
</dbReference>
<evidence type="ECO:0000256" key="6">
    <source>
        <dbReference type="PROSITE-ProRule" id="PRU00146"/>
    </source>
</evidence>
<dbReference type="PANTHER" id="PTHR46508:SF27">
    <property type="entry name" value="HISTONE ACETYLTRANSFERASE CHROMATIN REGULATOR PHD FAMILY"/>
    <property type="match status" value="1"/>
</dbReference>
<dbReference type="InterPro" id="IPR056511">
    <property type="entry name" value="IDM1_C"/>
</dbReference>
<reference evidence="9" key="2">
    <citation type="submission" date="2020-06" db="EMBL/GenBank/DDBJ databases">
        <title>Helianthus annuus Genome sequencing and assembly Release 2.</title>
        <authorList>
            <person name="Gouzy J."/>
            <person name="Langlade N."/>
            <person name="Munos S."/>
        </authorList>
    </citation>
    <scope>NUCLEOTIDE SEQUENCE</scope>
    <source>
        <tissue evidence="9">Leaves</tissue>
    </source>
</reference>
<dbReference type="InterPro" id="IPR019787">
    <property type="entry name" value="Znf_PHD-finger"/>
</dbReference>
<organism evidence="9 10">
    <name type="scientific">Helianthus annuus</name>
    <name type="common">Common sunflower</name>
    <dbReference type="NCBI Taxonomy" id="4232"/>
    <lineage>
        <taxon>Eukaryota</taxon>
        <taxon>Viridiplantae</taxon>
        <taxon>Streptophyta</taxon>
        <taxon>Embryophyta</taxon>
        <taxon>Tracheophyta</taxon>
        <taxon>Spermatophyta</taxon>
        <taxon>Magnoliopsida</taxon>
        <taxon>eudicotyledons</taxon>
        <taxon>Gunneridae</taxon>
        <taxon>Pentapetalae</taxon>
        <taxon>asterids</taxon>
        <taxon>campanulids</taxon>
        <taxon>Asterales</taxon>
        <taxon>Asteraceae</taxon>
        <taxon>Asteroideae</taxon>
        <taxon>Heliantheae alliance</taxon>
        <taxon>Heliantheae</taxon>
        <taxon>Helianthus</taxon>
    </lineage>
</organism>
<evidence type="ECO:0000256" key="5">
    <source>
        <dbReference type="ARBA" id="ARBA00023242"/>
    </source>
</evidence>
<sequence>MKGHCVKSLKMLSTCGVNDLHDDGFEGSINEHHIFTEVFFGHESSKTDEISKNYNVTGAINFENEKKTPTEISFCSDSGSSVMTNQEDFQNMKEDFGEFALFTRNDHCVEVKRRKMSPVEHFETKSNPEMVVSSSVSSKVVNSNSDDQKTYDVSNAIPAPVQVSKKRWKDSSFIELDKDELLIPPKDSATNPKPILRYYSYCLLKAAGWLIGRRNKKGHGEYMFKTPEGRPIREFRRSWTMCGQKLVNDAKYIGVCNGMRWAGLSQFVSDLSNALTEVEKLRNSGTGTTTALAHWWYLLDPFAKVVFIDRSLPDLKQGKEVKAKRSAVNYSRSSKPKKHRMVQKEKKVKHHVNDDDLLLSAILTNRSTNKRVGIKRKYKSKKGKCRLVPRSSSKCSGLGASVSVRTVLSRLIDLGAIRVNEVIQYRDPQDNSVVKHGVVTRNGILCRCCNKVLSFSEFKNHAGFRTKCSCLNLVMESGKSFTLCQLEAWSTEYEVRTGTKQAVQWDESDPSDDSCGLCGDGGELICCDNCRSTFHQECLSTQELPEGNWYCSKCCCNRCGNVAGQIDASVSNALKCLQCELKYHEECIKENRIEKSLVGPTWFCGETCEKIHSSLDSQIGCVNPLSDGYSWTLLKCIQGDQKVHSGQHFDARKAECNLKLAVALTIMEECFIPMVDTRTGIYMLPHVLYNQGSEYVRLNYAGFYTVILEKDDVLLCVASLRIHGATVAELPLIATCSRYRRQGMCRRLMTAIEEMLKSFKVEKLVVSAIPSLVETWTDGFGFTHLEADEKKSLDKTNLMVLPGTVWLKKPMHQVSTQRTHFLGTATATEGVSSDINVDLEEARLVDIMPVYDTQFLQALENRYDKLVEQVSFAGQLETGLWYK</sequence>
<evidence type="ECO:0000256" key="2">
    <source>
        <dbReference type="ARBA" id="ARBA00022723"/>
    </source>
</evidence>
<evidence type="ECO:0000256" key="4">
    <source>
        <dbReference type="ARBA" id="ARBA00022833"/>
    </source>
</evidence>
<reference evidence="9" key="1">
    <citation type="journal article" date="2017" name="Nature">
        <title>The sunflower genome provides insights into oil metabolism, flowering and Asterid evolution.</title>
        <authorList>
            <person name="Badouin H."/>
            <person name="Gouzy J."/>
            <person name="Grassa C.J."/>
            <person name="Murat F."/>
            <person name="Staton S.E."/>
            <person name="Cottret L."/>
            <person name="Lelandais-Briere C."/>
            <person name="Owens G.L."/>
            <person name="Carrere S."/>
            <person name="Mayjonade B."/>
            <person name="Legrand L."/>
            <person name="Gill N."/>
            <person name="Kane N.C."/>
            <person name="Bowers J.E."/>
            <person name="Hubner S."/>
            <person name="Bellec A."/>
            <person name="Berard A."/>
            <person name="Berges H."/>
            <person name="Blanchet N."/>
            <person name="Boniface M.C."/>
            <person name="Brunel D."/>
            <person name="Catrice O."/>
            <person name="Chaidir N."/>
            <person name="Claudel C."/>
            <person name="Donnadieu C."/>
            <person name="Faraut T."/>
            <person name="Fievet G."/>
            <person name="Helmstetter N."/>
            <person name="King M."/>
            <person name="Knapp S.J."/>
            <person name="Lai Z."/>
            <person name="Le Paslier M.C."/>
            <person name="Lippi Y."/>
            <person name="Lorenzon L."/>
            <person name="Mandel J.R."/>
            <person name="Marage G."/>
            <person name="Marchand G."/>
            <person name="Marquand E."/>
            <person name="Bret-Mestries E."/>
            <person name="Morien E."/>
            <person name="Nambeesan S."/>
            <person name="Nguyen T."/>
            <person name="Pegot-Espagnet P."/>
            <person name="Pouilly N."/>
            <person name="Raftis F."/>
            <person name="Sallet E."/>
            <person name="Schiex T."/>
            <person name="Thomas J."/>
            <person name="Vandecasteele C."/>
            <person name="Vares D."/>
            <person name="Vear F."/>
            <person name="Vautrin S."/>
            <person name="Crespi M."/>
            <person name="Mangin B."/>
            <person name="Burke J.M."/>
            <person name="Salse J."/>
            <person name="Munos S."/>
            <person name="Vincourt P."/>
            <person name="Rieseberg L.H."/>
            <person name="Langlade N.B."/>
        </authorList>
    </citation>
    <scope>NUCLEOTIDE SEQUENCE</scope>
    <source>
        <tissue evidence="9">Leaves</tissue>
    </source>
</reference>
<gene>
    <name evidence="9" type="ORF">HanXRQr2_Chr11g0476651</name>
</gene>
<dbReference type="SUPFAM" id="SSF55729">
    <property type="entry name" value="Acyl-CoA N-acyltransferases (Nat)"/>
    <property type="match status" value="1"/>
</dbReference>
<dbReference type="InterPro" id="IPR001965">
    <property type="entry name" value="Znf_PHD"/>
</dbReference>